<evidence type="ECO:0000313" key="3">
    <source>
        <dbReference type="Proteomes" id="UP001153269"/>
    </source>
</evidence>
<sequence>MKPFDIPNTCSPLCSRLLIPGCREGENRAPLVQLLPEAGGFWRGREREGTRGLEPAGGSGPAAVKRSHPHQDLSRPFCCTLTTRAEAPERDISHVHLLSQ</sequence>
<organism evidence="2 3">
    <name type="scientific">Pleuronectes platessa</name>
    <name type="common">European plaice</name>
    <dbReference type="NCBI Taxonomy" id="8262"/>
    <lineage>
        <taxon>Eukaryota</taxon>
        <taxon>Metazoa</taxon>
        <taxon>Chordata</taxon>
        <taxon>Craniata</taxon>
        <taxon>Vertebrata</taxon>
        <taxon>Euteleostomi</taxon>
        <taxon>Actinopterygii</taxon>
        <taxon>Neopterygii</taxon>
        <taxon>Teleostei</taxon>
        <taxon>Neoteleostei</taxon>
        <taxon>Acanthomorphata</taxon>
        <taxon>Carangaria</taxon>
        <taxon>Pleuronectiformes</taxon>
        <taxon>Pleuronectoidei</taxon>
        <taxon>Pleuronectidae</taxon>
        <taxon>Pleuronectes</taxon>
    </lineage>
</organism>
<dbReference type="EMBL" id="CADEAL010002223">
    <property type="protein sequence ID" value="CAB1438885.1"/>
    <property type="molecule type" value="Genomic_DNA"/>
</dbReference>
<evidence type="ECO:0000256" key="1">
    <source>
        <dbReference type="SAM" id="MobiDB-lite"/>
    </source>
</evidence>
<comment type="caution">
    <text evidence="2">The sequence shown here is derived from an EMBL/GenBank/DDBJ whole genome shotgun (WGS) entry which is preliminary data.</text>
</comment>
<protein>
    <submittedName>
        <fullName evidence="2">Uncharacterized protein</fullName>
    </submittedName>
</protein>
<name>A0A9N7UYK6_PLEPL</name>
<gene>
    <name evidence="2" type="ORF">PLEPLA_LOCUS26745</name>
</gene>
<feature type="region of interest" description="Disordered" evidence="1">
    <location>
        <begin position="47"/>
        <end position="74"/>
    </location>
</feature>
<accession>A0A9N7UYK6</accession>
<evidence type="ECO:0000313" key="2">
    <source>
        <dbReference type="EMBL" id="CAB1438885.1"/>
    </source>
</evidence>
<dbReference type="Proteomes" id="UP001153269">
    <property type="component" value="Unassembled WGS sequence"/>
</dbReference>
<dbReference type="AlphaFoldDB" id="A0A9N7UYK6"/>
<proteinExistence type="predicted"/>
<reference evidence="2" key="1">
    <citation type="submission" date="2020-03" db="EMBL/GenBank/DDBJ databases">
        <authorList>
            <person name="Weist P."/>
        </authorList>
    </citation>
    <scope>NUCLEOTIDE SEQUENCE</scope>
</reference>
<keyword evidence="3" id="KW-1185">Reference proteome</keyword>